<dbReference type="InterPro" id="IPR050883">
    <property type="entry name" value="PNGase"/>
</dbReference>
<dbReference type="GO" id="GO:0005634">
    <property type="term" value="C:nucleus"/>
    <property type="evidence" value="ECO:0007669"/>
    <property type="project" value="TreeGrafter"/>
</dbReference>
<gene>
    <name evidence="11" type="ORF">KLDO_g3424</name>
</gene>
<comment type="similarity">
    <text evidence="3">Belongs to the transglutaminase-like superfamily. PNGase family.</text>
</comment>
<comment type="catalytic activity">
    <reaction evidence="1">
        <text>Hydrolysis of an N(4)-(acetyl-beta-D-glucosaminyl)asparagine residue in which the glucosamine residue may be further glycosylated, to yield a (substituted) N-acetyl-beta-D-glucosaminylamine and a peptide containing an aspartate residue.</text>
        <dbReference type="EC" id="3.5.1.52"/>
    </reaction>
</comment>
<feature type="domain" description="Transglutaminase-like" evidence="10">
    <location>
        <begin position="177"/>
        <end position="232"/>
    </location>
</feature>
<feature type="compositionally biased region" description="Polar residues" evidence="9">
    <location>
        <begin position="319"/>
        <end position="345"/>
    </location>
</feature>
<evidence type="ECO:0000313" key="12">
    <source>
        <dbReference type="Proteomes" id="UP000031516"/>
    </source>
</evidence>
<dbReference type="PANTHER" id="PTHR12143">
    <property type="entry name" value="PEPTIDE N-GLYCANASE PNGASE -RELATED"/>
    <property type="match status" value="1"/>
</dbReference>
<dbReference type="EMBL" id="CCBQ010000043">
    <property type="protein sequence ID" value="CDO95177.1"/>
    <property type="molecule type" value="Genomic_DNA"/>
</dbReference>
<dbReference type="InterPro" id="IPR038765">
    <property type="entry name" value="Papain-like_cys_pep_sf"/>
</dbReference>
<protein>
    <recommendedName>
        <fullName evidence="5">Peptide-N(4)-(N-acetyl-beta-glucosaminyl)asparagine amidase</fullName>
        <ecNumber evidence="4">3.5.1.52</ecNumber>
    </recommendedName>
    <alternativeName>
        <fullName evidence="8">Peptide:N-glycanase 1</fullName>
    </alternativeName>
</protein>
<keyword evidence="12" id="KW-1185">Reference proteome</keyword>
<evidence type="ECO:0000256" key="6">
    <source>
        <dbReference type="ARBA" id="ARBA00022723"/>
    </source>
</evidence>
<comment type="caution">
    <text evidence="11">The sequence shown here is derived from an EMBL/GenBank/DDBJ whole genome shotgun (WGS) entry which is preliminary data.</text>
</comment>
<evidence type="ECO:0000256" key="4">
    <source>
        <dbReference type="ARBA" id="ARBA00012158"/>
    </source>
</evidence>
<evidence type="ECO:0000256" key="1">
    <source>
        <dbReference type="ARBA" id="ARBA00001650"/>
    </source>
</evidence>
<dbReference type="GO" id="GO:0000224">
    <property type="term" value="F:peptide-N4-(N-acetyl-beta-glucosaminyl)asparagine amidase activity"/>
    <property type="evidence" value="ECO:0007669"/>
    <property type="project" value="UniProtKB-EC"/>
</dbReference>
<dbReference type="PANTHER" id="PTHR12143:SF19">
    <property type="entry name" value="PEPTIDE-N(4)-(N-ACETYL-BETA-GLUCOSAMINYL)ASPARAGINE AMIDASE"/>
    <property type="match status" value="1"/>
</dbReference>
<dbReference type="GO" id="GO:0006516">
    <property type="term" value="P:glycoprotein catabolic process"/>
    <property type="evidence" value="ECO:0007669"/>
    <property type="project" value="TreeGrafter"/>
</dbReference>
<dbReference type="GO" id="GO:0046872">
    <property type="term" value="F:metal ion binding"/>
    <property type="evidence" value="ECO:0007669"/>
    <property type="project" value="UniProtKB-KW"/>
</dbReference>
<dbReference type="Pfam" id="PF01841">
    <property type="entry name" value="Transglut_core"/>
    <property type="match status" value="1"/>
</dbReference>
<accession>A0A0A8LAC8</accession>
<evidence type="ECO:0000256" key="8">
    <source>
        <dbReference type="ARBA" id="ARBA00032858"/>
    </source>
</evidence>
<keyword evidence="6" id="KW-0479">Metal-binding</keyword>
<dbReference type="Proteomes" id="UP000031516">
    <property type="component" value="Unassembled WGS sequence"/>
</dbReference>
<dbReference type="Gene3D" id="3.10.620.30">
    <property type="match status" value="2"/>
</dbReference>
<keyword evidence="7" id="KW-0862">Zinc</keyword>
<dbReference type="SMART" id="SM00460">
    <property type="entry name" value="TGc"/>
    <property type="match status" value="1"/>
</dbReference>
<evidence type="ECO:0000259" key="10">
    <source>
        <dbReference type="SMART" id="SM00460"/>
    </source>
</evidence>
<evidence type="ECO:0000256" key="7">
    <source>
        <dbReference type="ARBA" id="ARBA00022833"/>
    </source>
</evidence>
<evidence type="ECO:0000256" key="2">
    <source>
        <dbReference type="ARBA" id="ARBA00001947"/>
    </source>
</evidence>
<sequence>MADIQETLSSISKKFLELYRSKVVSQWKGIHGSSDDDRRFNSLIQHNGFANQIFGLYKSLCFRYENDSWYSIVLDTLNLDLIYANIDKAIMNNNASDIEYQDYLVKELLRYFKNDFFSWCNKPKCVKCGNDDQMECIGTDRANSEEAKFQCGNVEVFRCNSTGDITRFPRYNDPVKLLQTRTGRCGEWCNVFTLILKSFGLDARYIWNKEDHVWCEFYSPNLRRWVHLDSCEQSFDEPHIYSNNWNKKMSYVFAFSNDIVVDVSSRYILKNNLPRTDISEADLNFLMVYLTRMLRKELTDDQLYTLDCRDEQERLEWQKTPTSNHKATTTLEGTQGRESGSTAWKQQRGEDGS</sequence>
<dbReference type="AlphaFoldDB" id="A0A0A8LAC8"/>
<evidence type="ECO:0000256" key="9">
    <source>
        <dbReference type="SAM" id="MobiDB-lite"/>
    </source>
</evidence>
<organism evidence="11 12">
    <name type="scientific">Kluyveromyces dobzhanskii CBS 2104</name>
    <dbReference type="NCBI Taxonomy" id="1427455"/>
    <lineage>
        <taxon>Eukaryota</taxon>
        <taxon>Fungi</taxon>
        <taxon>Dikarya</taxon>
        <taxon>Ascomycota</taxon>
        <taxon>Saccharomycotina</taxon>
        <taxon>Saccharomycetes</taxon>
        <taxon>Saccharomycetales</taxon>
        <taxon>Saccharomycetaceae</taxon>
        <taxon>Kluyveromyces</taxon>
    </lineage>
</organism>
<dbReference type="SUPFAM" id="SSF54001">
    <property type="entry name" value="Cysteine proteinases"/>
    <property type="match status" value="1"/>
</dbReference>
<name>A0A0A8LAC8_9SACH</name>
<evidence type="ECO:0000256" key="5">
    <source>
        <dbReference type="ARBA" id="ARBA00018546"/>
    </source>
</evidence>
<feature type="region of interest" description="Disordered" evidence="9">
    <location>
        <begin position="315"/>
        <end position="353"/>
    </location>
</feature>
<proteinExistence type="inferred from homology"/>
<evidence type="ECO:0000256" key="3">
    <source>
        <dbReference type="ARBA" id="ARBA00009390"/>
    </source>
</evidence>
<dbReference type="GO" id="GO:0005829">
    <property type="term" value="C:cytosol"/>
    <property type="evidence" value="ECO:0007669"/>
    <property type="project" value="TreeGrafter"/>
</dbReference>
<reference evidence="11 12" key="1">
    <citation type="submission" date="2014-03" db="EMBL/GenBank/DDBJ databases">
        <title>The genome of Kluyveromyces dobzhanskii.</title>
        <authorList>
            <person name="Nystedt B."/>
            <person name="Astrom S."/>
        </authorList>
    </citation>
    <scope>NUCLEOTIDE SEQUENCE [LARGE SCALE GENOMIC DNA]</scope>
    <source>
        <strain evidence="11 12">CBS 2104</strain>
    </source>
</reference>
<dbReference type="EC" id="3.5.1.52" evidence="4"/>
<comment type="cofactor">
    <cofactor evidence="2">
        <name>Zn(2+)</name>
        <dbReference type="ChEBI" id="CHEBI:29105"/>
    </cofactor>
</comment>
<dbReference type="InterPro" id="IPR002931">
    <property type="entry name" value="Transglutaminase-like"/>
</dbReference>
<dbReference type="FunFam" id="3.10.620.30:FF:000004">
    <property type="entry name" value="Peptidase (PNG1)"/>
    <property type="match status" value="1"/>
</dbReference>
<dbReference type="OrthoDB" id="409136at2759"/>
<evidence type="ECO:0000313" key="11">
    <source>
        <dbReference type="EMBL" id="CDO95177.1"/>
    </source>
</evidence>